<reference evidence="9 10" key="1">
    <citation type="submission" date="2023-10" db="EMBL/GenBank/DDBJ databases">
        <title>Chromosome-scale genome assembly provides insights into flower coloration mechanisms of Canna indica.</title>
        <authorList>
            <person name="Li C."/>
        </authorList>
    </citation>
    <scope>NUCLEOTIDE SEQUENCE [LARGE SCALE GENOMIC DNA]</scope>
    <source>
        <tissue evidence="9">Flower</tissue>
    </source>
</reference>
<comment type="cofactor">
    <cofactor evidence="1">
        <name>a divalent metal cation</name>
        <dbReference type="ChEBI" id="CHEBI:60240"/>
    </cofactor>
</comment>
<dbReference type="GO" id="GO:0046872">
    <property type="term" value="F:metal ion binding"/>
    <property type="evidence" value="ECO:0007669"/>
    <property type="project" value="UniProtKB-KW"/>
</dbReference>
<evidence type="ECO:0000256" key="5">
    <source>
        <dbReference type="ARBA" id="ARBA00022723"/>
    </source>
</evidence>
<dbReference type="InterPro" id="IPR045249">
    <property type="entry name" value="HARBI1-like"/>
</dbReference>
<evidence type="ECO:0000256" key="6">
    <source>
        <dbReference type="ARBA" id="ARBA00022801"/>
    </source>
</evidence>
<comment type="similarity">
    <text evidence="3">Belongs to the HARBI1 family.</text>
</comment>
<dbReference type="PANTHER" id="PTHR22930">
    <property type="match status" value="1"/>
</dbReference>
<evidence type="ECO:0000256" key="4">
    <source>
        <dbReference type="ARBA" id="ARBA00022722"/>
    </source>
</evidence>
<keyword evidence="5" id="KW-0479">Metal-binding</keyword>
<comment type="subcellular location">
    <subcellularLocation>
        <location evidence="2">Nucleus</location>
    </subcellularLocation>
</comment>
<keyword evidence="7" id="KW-0539">Nucleus</keyword>
<sequence length="162" mass="18356">MSSNDDNDEVRDALIRAGIILASAVILDELFEVAQSPPRPVRTSILSGLNLGDFLILRGERYHRSNFHGRRGPSTKRELFNQRHSSVRNVIERCFGLLKARFPILKQMPNYGPPRQGNIAIACCVIHNFIIKYRNSDSLIDEWSTVQLNFDEDQDPSSSSSQ</sequence>
<gene>
    <name evidence="9" type="ORF">Cni_G28542</name>
</gene>
<dbReference type="GO" id="GO:0005634">
    <property type="term" value="C:nucleus"/>
    <property type="evidence" value="ECO:0007669"/>
    <property type="project" value="UniProtKB-SubCell"/>
</dbReference>
<dbReference type="GO" id="GO:0016787">
    <property type="term" value="F:hydrolase activity"/>
    <property type="evidence" value="ECO:0007669"/>
    <property type="project" value="UniProtKB-KW"/>
</dbReference>
<name>A0AAQ3QT75_9LILI</name>
<dbReference type="PANTHER" id="PTHR22930:SF228">
    <property type="entry name" value="PROTEIN ALP1-LIKE"/>
    <property type="match status" value="1"/>
</dbReference>
<evidence type="ECO:0000259" key="8">
    <source>
        <dbReference type="Pfam" id="PF13359"/>
    </source>
</evidence>
<evidence type="ECO:0000256" key="7">
    <source>
        <dbReference type="ARBA" id="ARBA00023242"/>
    </source>
</evidence>
<accession>A0AAQ3QT75</accession>
<evidence type="ECO:0000256" key="2">
    <source>
        <dbReference type="ARBA" id="ARBA00004123"/>
    </source>
</evidence>
<keyword evidence="6" id="KW-0378">Hydrolase</keyword>
<evidence type="ECO:0000313" key="9">
    <source>
        <dbReference type="EMBL" id="WOL19740.1"/>
    </source>
</evidence>
<dbReference type="AlphaFoldDB" id="A0AAQ3QT75"/>
<evidence type="ECO:0000256" key="3">
    <source>
        <dbReference type="ARBA" id="ARBA00006958"/>
    </source>
</evidence>
<proteinExistence type="inferred from homology"/>
<dbReference type="EMBL" id="CP136898">
    <property type="protein sequence ID" value="WOL19740.1"/>
    <property type="molecule type" value="Genomic_DNA"/>
</dbReference>
<protein>
    <recommendedName>
        <fullName evidence="8">DDE Tnp4 domain-containing protein</fullName>
    </recommendedName>
</protein>
<keyword evidence="10" id="KW-1185">Reference proteome</keyword>
<evidence type="ECO:0000256" key="1">
    <source>
        <dbReference type="ARBA" id="ARBA00001968"/>
    </source>
</evidence>
<keyword evidence="4" id="KW-0540">Nuclease</keyword>
<feature type="domain" description="DDE Tnp4" evidence="8">
    <location>
        <begin position="69"/>
        <end position="128"/>
    </location>
</feature>
<dbReference type="Proteomes" id="UP001327560">
    <property type="component" value="Chromosome 9"/>
</dbReference>
<dbReference type="GO" id="GO:0004518">
    <property type="term" value="F:nuclease activity"/>
    <property type="evidence" value="ECO:0007669"/>
    <property type="project" value="UniProtKB-KW"/>
</dbReference>
<organism evidence="9 10">
    <name type="scientific">Canna indica</name>
    <name type="common">Indian-shot</name>
    <dbReference type="NCBI Taxonomy" id="4628"/>
    <lineage>
        <taxon>Eukaryota</taxon>
        <taxon>Viridiplantae</taxon>
        <taxon>Streptophyta</taxon>
        <taxon>Embryophyta</taxon>
        <taxon>Tracheophyta</taxon>
        <taxon>Spermatophyta</taxon>
        <taxon>Magnoliopsida</taxon>
        <taxon>Liliopsida</taxon>
        <taxon>Zingiberales</taxon>
        <taxon>Cannaceae</taxon>
        <taxon>Canna</taxon>
    </lineage>
</organism>
<dbReference type="Pfam" id="PF13359">
    <property type="entry name" value="DDE_Tnp_4"/>
    <property type="match status" value="1"/>
</dbReference>
<evidence type="ECO:0000313" key="10">
    <source>
        <dbReference type="Proteomes" id="UP001327560"/>
    </source>
</evidence>
<dbReference type="InterPro" id="IPR027806">
    <property type="entry name" value="HARBI1_dom"/>
</dbReference>